<dbReference type="GO" id="GO:0005829">
    <property type="term" value="C:cytosol"/>
    <property type="evidence" value="ECO:0007669"/>
    <property type="project" value="TreeGrafter"/>
</dbReference>
<dbReference type="Pfam" id="PF03883">
    <property type="entry name" value="H2O2_YaaD"/>
    <property type="match status" value="1"/>
</dbReference>
<dbReference type="HAMAP" id="MF_00652">
    <property type="entry name" value="UPF0246"/>
    <property type="match status" value="1"/>
</dbReference>
<dbReference type="RefSeq" id="WP_073374520.1">
    <property type="nucleotide sequence ID" value="NZ_FQXS01000006.1"/>
</dbReference>
<proteinExistence type="inferred from homology"/>
<dbReference type="STRING" id="1121409.SAMN02745124_01340"/>
<dbReference type="Proteomes" id="UP000184139">
    <property type="component" value="Unassembled WGS sequence"/>
</dbReference>
<dbReference type="OrthoDB" id="9777133at2"/>
<gene>
    <name evidence="2" type="ORF">SAMN02745124_01340</name>
</gene>
<evidence type="ECO:0000256" key="1">
    <source>
        <dbReference type="HAMAP-Rule" id="MF_00652"/>
    </source>
</evidence>
<keyword evidence="3" id="KW-1185">Reference proteome</keyword>
<dbReference type="GO" id="GO:0033194">
    <property type="term" value="P:response to hydroperoxide"/>
    <property type="evidence" value="ECO:0007669"/>
    <property type="project" value="TreeGrafter"/>
</dbReference>
<dbReference type="PANTHER" id="PTHR30283">
    <property type="entry name" value="PEROXIDE STRESS RESPONSE PROTEIN YAAA"/>
    <property type="match status" value="1"/>
</dbReference>
<organism evidence="2 3">
    <name type="scientific">Desulfofustis glycolicus DSM 9705</name>
    <dbReference type="NCBI Taxonomy" id="1121409"/>
    <lineage>
        <taxon>Bacteria</taxon>
        <taxon>Pseudomonadati</taxon>
        <taxon>Thermodesulfobacteriota</taxon>
        <taxon>Desulfobulbia</taxon>
        <taxon>Desulfobulbales</taxon>
        <taxon>Desulfocapsaceae</taxon>
        <taxon>Desulfofustis</taxon>
    </lineage>
</organism>
<evidence type="ECO:0000313" key="2">
    <source>
        <dbReference type="EMBL" id="SHH66953.1"/>
    </source>
</evidence>
<evidence type="ECO:0000313" key="3">
    <source>
        <dbReference type="Proteomes" id="UP000184139"/>
    </source>
</evidence>
<protein>
    <recommendedName>
        <fullName evidence="1">UPF0246 protein SAMN02745124_01340</fullName>
    </recommendedName>
</protein>
<dbReference type="AlphaFoldDB" id="A0A1M5UW61"/>
<comment type="similarity">
    <text evidence="1">Belongs to the UPF0246 family.</text>
</comment>
<sequence>MLTILSSSKTLQCRLLPGLSHRQPALLDKTAVLLNTLLHLDRQGLQKLMGISEQLAATTDERHRRISLPHTADSAGHALASFSGDVFSMMELIQYTKEDLLFADGHLRILSGLYGLLRPLDLMQPYRLEMGTKLAVGQAAQLYEFWQEAVTDKLNRTVADHREQVIVNCASREYARVVDTKRLAARMLTISFKQRQNNTVRTVAIHAKRARGSFVDWLIVNRIDRTSDLAAFDRAGYRLASEESSADELVFITDSP</sequence>
<dbReference type="PANTHER" id="PTHR30283:SF4">
    <property type="entry name" value="PEROXIDE STRESS RESISTANCE PROTEIN YAAA"/>
    <property type="match status" value="1"/>
</dbReference>
<dbReference type="InterPro" id="IPR005583">
    <property type="entry name" value="YaaA"/>
</dbReference>
<dbReference type="EMBL" id="FQXS01000006">
    <property type="protein sequence ID" value="SHH66953.1"/>
    <property type="molecule type" value="Genomic_DNA"/>
</dbReference>
<reference evidence="2 3" key="1">
    <citation type="submission" date="2016-11" db="EMBL/GenBank/DDBJ databases">
        <authorList>
            <person name="Jaros S."/>
            <person name="Januszkiewicz K."/>
            <person name="Wedrychowicz H."/>
        </authorList>
    </citation>
    <scope>NUCLEOTIDE SEQUENCE [LARGE SCALE GENOMIC DNA]</scope>
    <source>
        <strain evidence="2 3">DSM 9705</strain>
    </source>
</reference>
<name>A0A1M5UW61_9BACT</name>
<accession>A0A1M5UW61</accession>